<dbReference type="GO" id="GO:0005634">
    <property type="term" value="C:nucleus"/>
    <property type="evidence" value="ECO:0007669"/>
    <property type="project" value="TreeGrafter"/>
</dbReference>
<gene>
    <name evidence="6" type="ORF">WA026_006108</name>
</gene>
<evidence type="ECO:0000313" key="6">
    <source>
        <dbReference type="EMBL" id="KAK9870013.1"/>
    </source>
</evidence>
<dbReference type="PANTHER" id="PTHR12298">
    <property type="entry name" value="PCDC2 PROGRAMMED CELL DEATH PROTEIN 2 -RELATED"/>
    <property type="match status" value="1"/>
</dbReference>
<evidence type="ECO:0000256" key="4">
    <source>
        <dbReference type="PROSITE-ProRule" id="PRU00134"/>
    </source>
</evidence>
<evidence type="ECO:0000256" key="1">
    <source>
        <dbReference type="ARBA" id="ARBA00022723"/>
    </source>
</evidence>
<sequence length="338" mass="38974">MNNVDLGFLEPCENWQVESRVFPSKAGGKPAWLDLEGVPSGEDLKCSICKDIMVFLCQIYAPYEEDDNNFHRTLFIFVCRNENCCIRNESDNILILRSSLPKKNEFYSSEPPSEAPDPEFSLLKWLVLCEVCGCKGNKKCSRCEVTYCSRQHQVIDWKENHKKYCGVNNFHDNFSKALFPQFEIIIEPEGMNDSKVDEEIEMKKFTELSSDGKLGTMSGISEEELVSYSATEHDKIFSKFRKHINNNPEQVLRYSRGGQPLLISSEVIPKDIPDCEYCGSSRQFEFQVMPQMLTLLKDCTLDWGVLLFYTCKRSCVDKNVNYRKEFVVKQDVSPDNIE</sequence>
<evidence type="ECO:0000256" key="2">
    <source>
        <dbReference type="ARBA" id="ARBA00022771"/>
    </source>
</evidence>
<comment type="caution">
    <text evidence="6">The sequence shown here is derived from an EMBL/GenBank/DDBJ whole genome shotgun (WGS) entry which is preliminary data.</text>
</comment>
<protein>
    <recommendedName>
        <fullName evidence="5">MYND-type domain-containing protein</fullName>
    </recommendedName>
</protein>
<dbReference type="PROSITE" id="PS50865">
    <property type="entry name" value="ZF_MYND_2"/>
    <property type="match status" value="1"/>
</dbReference>
<proteinExistence type="predicted"/>
<dbReference type="Gene3D" id="6.10.140.2220">
    <property type="match status" value="1"/>
</dbReference>
<dbReference type="GO" id="GO:0005737">
    <property type="term" value="C:cytoplasm"/>
    <property type="evidence" value="ECO:0007669"/>
    <property type="project" value="InterPro"/>
</dbReference>
<keyword evidence="1" id="KW-0479">Metal-binding</keyword>
<keyword evidence="2 4" id="KW-0863">Zinc-finger</keyword>
<accession>A0AAW1TMX7</accession>
<organism evidence="6 7">
    <name type="scientific">Henosepilachna vigintioctopunctata</name>
    <dbReference type="NCBI Taxonomy" id="420089"/>
    <lineage>
        <taxon>Eukaryota</taxon>
        <taxon>Metazoa</taxon>
        <taxon>Ecdysozoa</taxon>
        <taxon>Arthropoda</taxon>
        <taxon>Hexapoda</taxon>
        <taxon>Insecta</taxon>
        <taxon>Pterygota</taxon>
        <taxon>Neoptera</taxon>
        <taxon>Endopterygota</taxon>
        <taxon>Coleoptera</taxon>
        <taxon>Polyphaga</taxon>
        <taxon>Cucujiformia</taxon>
        <taxon>Coccinelloidea</taxon>
        <taxon>Coccinellidae</taxon>
        <taxon>Epilachninae</taxon>
        <taxon>Epilachnini</taxon>
        <taxon>Henosepilachna</taxon>
    </lineage>
</organism>
<dbReference type="Proteomes" id="UP001431783">
    <property type="component" value="Unassembled WGS sequence"/>
</dbReference>
<dbReference type="InterPro" id="IPR007320">
    <property type="entry name" value="PDCD2_C"/>
</dbReference>
<keyword evidence="7" id="KW-1185">Reference proteome</keyword>
<dbReference type="PANTHER" id="PTHR12298:SF4">
    <property type="entry name" value="PROGRAMMED CELL DEATH PROTEIN 2"/>
    <property type="match status" value="1"/>
</dbReference>
<name>A0AAW1TMX7_9CUCU</name>
<dbReference type="Pfam" id="PF01753">
    <property type="entry name" value="zf-MYND"/>
    <property type="match status" value="1"/>
</dbReference>
<dbReference type="GO" id="GO:0008270">
    <property type="term" value="F:zinc ion binding"/>
    <property type="evidence" value="ECO:0007669"/>
    <property type="project" value="UniProtKB-KW"/>
</dbReference>
<feature type="domain" description="MYND-type" evidence="5">
    <location>
        <begin position="129"/>
        <end position="165"/>
    </location>
</feature>
<reference evidence="6 7" key="1">
    <citation type="submission" date="2023-03" db="EMBL/GenBank/DDBJ databases">
        <title>Genome insight into feeding habits of ladybird beetles.</title>
        <authorList>
            <person name="Li H.-S."/>
            <person name="Huang Y.-H."/>
            <person name="Pang H."/>
        </authorList>
    </citation>
    <scope>NUCLEOTIDE SEQUENCE [LARGE SCALE GENOMIC DNA]</scope>
    <source>
        <strain evidence="6">SYSU_2023b</strain>
        <tissue evidence="6">Whole body</tissue>
    </source>
</reference>
<dbReference type="Pfam" id="PF04194">
    <property type="entry name" value="PDCD2_C"/>
    <property type="match status" value="1"/>
</dbReference>
<keyword evidence="3" id="KW-0862">Zinc</keyword>
<evidence type="ECO:0000313" key="7">
    <source>
        <dbReference type="Proteomes" id="UP001431783"/>
    </source>
</evidence>
<dbReference type="SUPFAM" id="SSF144232">
    <property type="entry name" value="HIT/MYND zinc finger-like"/>
    <property type="match status" value="1"/>
</dbReference>
<dbReference type="EMBL" id="JARQZJ010000002">
    <property type="protein sequence ID" value="KAK9870013.1"/>
    <property type="molecule type" value="Genomic_DNA"/>
</dbReference>
<dbReference type="InterPro" id="IPR002893">
    <property type="entry name" value="Znf_MYND"/>
</dbReference>
<dbReference type="AlphaFoldDB" id="A0AAW1TMX7"/>
<evidence type="ECO:0000259" key="5">
    <source>
        <dbReference type="PROSITE" id="PS50865"/>
    </source>
</evidence>
<evidence type="ECO:0000256" key="3">
    <source>
        <dbReference type="ARBA" id="ARBA00022833"/>
    </source>
</evidence>